<keyword evidence="1" id="KW-0472">Membrane</keyword>
<dbReference type="Proteomes" id="UP000321574">
    <property type="component" value="Unassembled WGS sequence"/>
</dbReference>
<gene>
    <name evidence="2" type="ORF">FHP05_04895</name>
</gene>
<dbReference type="EMBL" id="VDUW01000002">
    <property type="protein sequence ID" value="TXL66724.1"/>
    <property type="molecule type" value="Genomic_DNA"/>
</dbReference>
<dbReference type="AlphaFoldDB" id="A0A5C8NZL0"/>
<keyword evidence="1" id="KW-1133">Transmembrane helix</keyword>
<feature type="transmembrane region" description="Helical" evidence="1">
    <location>
        <begin position="197"/>
        <end position="219"/>
    </location>
</feature>
<proteinExistence type="predicted"/>
<dbReference type="InterPro" id="IPR005915">
    <property type="entry name" value="Tandem_5TM"/>
</dbReference>
<feature type="transmembrane region" description="Helical" evidence="1">
    <location>
        <begin position="170"/>
        <end position="191"/>
    </location>
</feature>
<sequence>MWWDRCNKSNELGVVIELECEAEHVFKNIRYKIIRVKDDYYILDMDQSIWTIIFPFLFWFIPHTVYKINRNTFEELKMPLKYQGGRGGFILLGTGISLILAQFIQPLLNGIMFQASMFVNVFIIIFSLILCIFYRIRVHHTRHKKMNEVIAMKKLEQEVIKIRPKLLKHYVMLIFFFLFTLAFIIPSMISFIQMGHIIPMLGFIAATAMFFILNTMAIFPGPAKVKFVMNKTEINAVK</sequence>
<evidence type="ECO:0000313" key="2">
    <source>
        <dbReference type="EMBL" id="TXL66724.1"/>
    </source>
</evidence>
<feature type="transmembrane region" description="Helical" evidence="1">
    <location>
        <begin position="111"/>
        <end position="136"/>
    </location>
</feature>
<feature type="transmembrane region" description="Helical" evidence="1">
    <location>
        <begin position="48"/>
        <end position="66"/>
    </location>
</feature>
<dbReference type="OrthoDB" id="2719213at2"/>
<reference evidence="2 3" key="1">
    <citation type="submission" date="2019-06" db="EMBL/GenBank/DDBJ databases">
        <title>Cerasibacillus sp. nov., isolated from maize field.</title>
        <authorList>
            <person name="Lin S.-Y."/>
            <person name="Tsai C.-F."/>
            <person name="Young C.-C."/>
        </authorList>
    </citation>
    <scope>NUCLEOTIDE SEQUENCE [LARGE SCALE GENOMIC DNA]</scope>
    <source>
        <strain evidence="2 3">CC-CFT480</strain>
    </source>
</reference>
<keyword evidence="1" id="KW-0812">Transmembrane</keyword>
<dbReference type="NCBIfam" id="TIGR01218">
    <property type="entry name" value="Gpos_tandem_5TM"/>
    <property type="match status" value="1"/>
</dbReference>
<name>A0A5C8NZL0_9BACI</name>
<organism evidence="2 3">
    <name type="scientific">Cerasibacillus terrae</name>
    <dbReference type="NCBI Taxonomy" id="2498845"/>
    <lineage>
        <taxon>Bacteria</taxon>
        <taxon>Bacillati</taxon>
        <taxon>Bacillota</taxon>
        <taxon>Bacilli</taxon>
        <taxon>Bacillales</taxon>
        <taxon>Bacillaceae</taxon>
        <taxon>Cerasibacillus</taxon>
    </lineage>
</organism>
<feature type="transmembrane region" description="Helical" evidence="1">
    <location>
        <begin position="87"/>
        <end position="105"/>
    </location>
</feature>
<dbReference type="Pfam" id="PF04276">
    <property type="entry name" value="DUF443"/>
    <property type="match status" value="1"/>
</dbReference>
<protein>
    <submittedName>
        <fullName evidence="2">DUF443 domain-containing protein</fullName>
    </submittedName>
</protein>
<comment type="caution">
    <text evidence="2">The sequence shown here is derived from an EMBL/GenBank/DDBJ whole genome shotgun (WGS) entry which is preliminary data.</text>
</comment>
<evidence type="ECO:0000313" key="3">
    <source>
        <dbReference type="Proteomes" id="UP000321574"/>
    </source>
</evidence>
<evidence type="ECO:0000256" key="1">
    <source>
        <dbReference type="SAM" id="Phobius"/>
    </source>
</evidence>
<keyword evidence="3" id="KW-1185">Reference proteome</keyword>
<accession>A0A5C8NZL0</accession>